<dbReference type="Pfam" id="PF00534">
    <property type="entry name" value="Glycos_transf_1"/>
    <property type="match status" value="1"/>
</dbReference>
<evidence type="ECO:0000256" key="1">
    <source>
        <dbReference type="SAM" id="Phobius"/>
    </source>
</evidence>
<dbReference type="InterPro" id="IPR001296">
    <property type="entry name" value="Glyco_trans_1"/>
</dbReference>
<keyword evidence="1" id="KW-1133">Transmembrane helix</keyword>
<protein>
    <submittedName>
        <fullName evidence="4">Glycosyltransferase family 4 protein</fullName>
    </submittedName>
</protein>
<feature type="domain" description="Glycosyl transferase family 1" evidence="2">
    <location>
        <begin position="225"/>
        <end position="398"/>
    </location>
</feature>
<dbReference type="PANTHER" id="PTHR45947:SF3">
    <property type="entry name" value="SULFOQUINOVOSYL TRANSFERASE SQD2"/>
    <property type="match status" value="1"/>
</dbReference>
<dbReference type="Proteomes" id="UP000661112">
    <property type="component" value="Unassembled WGS sequence"/>
</dbReference>
<evidence type="ECO:0000313" key="4">
    <source>
        <dbReference type="EMBL" id="MBD2502192.1"/>
    </source>
</evidence>
<sequence length="419" mass="47345">MEHISQLATKIQDTTASPDILVISRLFLPKEAVIGEYLYNRCLQDPEQVVVLAASCRGDKVFDQAQQFPVYRWPDAKCWLGGFLGSCLQPLFNLAASFVLAIKLYFRYHYRYIEWGHGYEFPSLLLLSYILPIRFFIYLHGNDIAGILSNPVWRSLFKLTLKRAEGIVCNSCATQDYLRNTFRLQTPTHVIHPVVRPEKFGLASNGKSLDELTDDDGVQISIGDRLRQAYNIPKTAIVILSVGRLIKQKSFDLVIENLPLLLTIGVDVHYIICGQGPCESELKSLAERLRVDKRVHFAGYVNNQELASYYAACDVFAMLTSTNTKASSLEGLGIVYLEASYFGKPVIASRHPSLIDVVRHEENGLLVNPKSGYEVFQAFKQLCQNQQLREQLGSQGKELAKRKTMHRSLYMGQGLEVRS</sequence>
<dbReference type="Gene3D" id="3.40.50.2000">
    <property type="entry name" value="Glycogen Phosphorylase B"/>
    <property type="match status" value="2"/>
</dbReference>
<dbReference type="SUPFAM" id="SSF53756">
    <property type="entry name" value="UDP-Glycosyltransferase/glycogen phosphorylase"/>
    <property type="match status" value="1"/>
</dbReference>
<dbReference type="CDD" id="cd03801">
    <property type="entry name" value="GT4_PimA-like"/>
    <property type="match status" value="1"/>
</dbReference>
<reference evidence="4 5" key="1">
    <citation type="journal article" date="2020" name="ISME J.">
        <title>Comparative genomics reveals insights into cyanobacterial evolution and habitat adaptation.</title>
        <authorList>
            <person name="Chen M.Y."/>
            <person name="Teng W.K."/>
            <person name="Zhao L."/>
            <person name="Hu C.X."/>
            <person name="Zhou Y.K."/>
            <person name="Han B.P."/>
            <person name="Song L.R."/>
            <person name="Shu W.S."/>
        </authorList>
    </citation>
    <scope>NUCLEOTIDE SEQUENCE [LARGE SCALE GENOMIC DNA]</scope>
    <source>
        <strain evidence="4 5">FACHB-119</strain>
    </source>
</reference>
<evidence type="ECO:0000313" key="5">
    <source>
        <dbReference type="Proteomes" id="UP000661112"/>
    </source>
</evidence>
<dbReference type="InterPro" id="IPR050194">
    <property type="entry name" value="Glycosyltransferase_grp1"/>
</dbReference>
<proteinExistence type="predicted"/>
<feature type="transmembrane region" description="Helical" evidence="1">
    <location>
        <begin position="79"/>
        <end position="106"/>
    </location>
</feature>
<keyword evidence="1" id="KW-0812">Transmembrane</keyword>
<dbReference type="Pfam" id="PF13439">
    <property type="entry name" value="Glyco_transf_4"/>
    <property type="match status" value="1"/>
</dbReference>
<dbReference type="InterPro" id="IPR028098">
    <property type="entry name" value="Glyco_trans_4-like_N"/>
</dbReference>
<dbReference type="EMBL" id="JACJSG010000021">
    <property type="protein sequence ID" value="MBD2502192.1"/>
    <property type="molecule type" value="Genomic_DNA"/>
</dbReference>
<keyword evidence="1" id="KW-0472">Membrane</keyword>
<evidence type="ECO:0000259" key="3">
    <source>
        <dbReference type="Pfam" id="PF13439"/>
    </source>
</evidence>
<dbReference type="RefSeq" id="WP_190474205.1">
    <property type="nucleotide sequence ID" value="NZ_JACJSG010000021.1"/>
</dbReference>
<accession>A0ABR8D7G3</accession>
<feature type="domain" description="Glycosyltransferase subfamily 4-like N-terminal" evidence="3">
    <location>
        <begin position="96"/>
        <end position="198"/>
    </location>
</feature>
<comment type="caution">
    <text evidence="4">The sequence shown here is derived from an EMBL/GenBank/DDBJ whole genome shotgun (WGS) entry which is preliminary data.</text>
</comment>
<gene>
    <name evidence="4" type="ORF">H6G83_16505</name>
</gene>
<keyword evidence="5" id="KW-1185">Reference proteome</keyword>
<name>A0ABR8D7G3_9NOST</name>
<organism evidence="4 5">
    <name type="scientific">Anabaena azotica FACHB-119</name>
    <dbReference type="NCBI Taxonomy" id="947527"/>
    <lineage>
        <taxon>Bacteria</taxon>
        <taxon>Bacillati</taxon>
        <taxon>Cyanobacteriota</taxon>
        <taxon>Cyanophyceae</taxon>
        <taxon>Nostocales</taxon>
        <taxon>Nostocaceae</taxon>
        <taxon>Anabaena</taxon>
        <taxon>Anabaena azotica</taxon>
    </lineage>
</organism>
<evidence type="ECO:0000259" key="2">
    <source>
        <dbReference type="Pfam" id="PF00534"/>
    </source>
</evidence>
<dbReference type="PANTHER" id="PTHR45947">
    <property type="entry name" value="SULFOQUINOVOSYL TRANSFERASE SQD2"/>
    <property type="match status" value="1"/>
</dbReference>